<accession>A0A8J6CYH1</accession>
<comment type="caution">
    <text evidence="2">The sequence shown here is derived from an EMBL/GenBank/DDBJ whole genome shotgun (WGS) entry which is preliminary data.</text>
</comment>
<dbReference type="EMBL" id="JAHUZN010000008">
    <property type="protein sequence ID" value="KAG8486875.1"/>
    <property type="molecule type" value="Genomic_DNA"/>
</dbReference>
<proteinExistence type="predicted"/>
<sequence length="808" mass="90805">MKCLCAGEKLIKVEQMVPPSESLAVEDHSLCGHSSKFSNGGNKPDTGNIEEAELSLRESSSLNYEEARALLGRIEYQKGNIEAALHVFEGIDIAAIIPKMKLSLTRKVERRKRQSHDYAPPPMSVHTISLLLEAIFLKAQSLQHLQRFREAAQTCKVILDVIESSLPDGLPENFGADCKLQETLNKAVELLPELWKLSDSPFEAILSYRWALLHIWNLDAETTARIQKHFAVFLLYCGDEACPPNLRSQMGSSFVPRNNIEEAILLLMILLRKVALKRIEWDPSILDHLSFALSVCGDLKALAKQIEELLPGVINRKERYRILSLCYHGAGEDSVALILLRKLLNSNEDPRCVSALMMASRICGEKPILAEEGISFAHRALESLEEECNELEGTSNFLLGVACSMHSKSVLSDFERVAIQSEALQALESARKITNMKDPNILYHLSLENAEQRKLGAALYYAKSLLKLEGGSNIKGWLLLARILSAQKRFVDGEIVLDAALDQTGKWDQGELLRTKAKLQIARGQLKSAVETYGQLLALLQVQCKSFVLGKKLHKDHRYSLTSFEQEIWHDLAYLYISLSQWRDAEICLSKSKAISSYSAVRFHATGVLYERKGLLKEAMGAFRTALDIDPDHVPSMISAAAVLRRVGGQCNAVIKSLLMNALRVDQMNGLAWYNLGLLHKTEEVGSSMEEAAEFDYVGASKHELIGSEENSKIEVAIQIPHGRLSPVSRPVMNFDFILSFETGIEDLFGITQKPSELRGYQRYYHKGDLFVSRKAWFHCLFERRQEVSSHGRFISWFRKKNSCVVFE</sequence>
<gene>
    <name evidence="2" type="ORF">CXB51_020375</name>
</gene>
<dbReference type="OrthoDB" id="29013at2759"/>
<organism evidence="2 3">
    <name type="scientific">Gossypium anomalum</name>
    <dbReference type="NCBI Taxonomy" id="47600"/>
    <lineage>
        <taxon>Eukaryota</taxon>
        <taxon>Viridiplantae</taxon>
        <taxon>Streptophyta</taxon>
        <taxon>Embryophyta</taxon>
        <taxon>Tracheophyta</taxon>
        <taxon>Spermatophyta</taxon>
        <taxon>Magnoliopsida</taxon>
        <taxon>eudicotyledons</taxon>
        <taxon>Gunneridae</taxon>
        <taxon>Pentapetalae</taxon>
        <taxon>rosids</taxon>
        <taxon>malvids</taxon>
        <taxon>Malvales</taxon>
        <taxon>Malvaceae</taxon>
        <taxon>Malvoideae</taxon>
        <taxon>Gossypium</taxon>
    </lineage>
</organism>
<feature type="repeat" description="TPR" evidence="1">
    <location>
        <begin position="600"/>
        <end position="633"/>
    </location>
</feature>
<evidence type="ECO:0000313" key="3">
    <source>
        <dbReference type="Proteomes" id="UP000701853"/>
    </source>
</evidence>
<keyword evidence="1" id="KW-0802">TPR repeat</keyword>
<dbReference type="PANTHER" id="PTHR44102:SF12">
    <property type="entry name" value="PROTEIN NPGR2"/>
    <property type="match status" value="1"/>
</dbReference>
<dbReference type="SUPFAM" id="SSF48452">
    <property type="entry name" value="TPR-like"/>
    <property type="match status" value="2"/>
</dbReference>
<keyword evidence="3" id="KW-1185">Reference proteome</keyword>
<dbReference type="Proteomes" id="UP000701853">
    <property type="component" value="Chromosome 8"/>
</dbReference>
<dbReference type="InterPro" id="IPR043376">
    <property type="entry name" value="NPG1-like"/>
</dbReference>
<protein>
    <submittedName>
        <fullName evidence="2">Uncharacterized protein</fullName>
    </submittedName>
</protein>
<name>A0A8J6CYH1_9ROSI</name>
<dbReference type="Gene3D" id="1.25.40.10">
    <property type="entry name" value="Tetratricopeptide repeat domain"/>
    <property type="match status" value="2"/>
</dbReference>
<dbReference type="InterPro" id="IPR011990">
    <property type="entry name" value="TPR-like_helical_dom_sf"/>
</dbReference>
<dbReference type="PANTHER" id="PTHR44102">
    <property type="entry name" value="PROTEIN NPG1"/>
    <property type="match status" value="1"/>
</dbReference>
<dbReference type="AlphaFoldDB" id="A0A8J6CYH1"/>
<evidence type="ECO:0000256" key="1">
    <source>
        <dbReference type="PROSITE-ProRule" id="PRU00339"/>
    </source>
</evidence>
<dbReference type="SMART" id="SM00028">
    <property type="entry name" value="TPR"/>
    <property type="match status" value="5"/>
</dbReference>
<evidence type="ECO:0000313" key="2">
    <source>
        <dbReference type="EMBL" id="KAG8486875.1"/>
    </source>
</evidence>
<dbReference type="PROSITE" id="PS50005">
    <property type="entry name" value="TPR"/>
    <property type="match status" value="1"/>
</dbReference>
<dbReference type="InterPro" id="IPR019734">
    <property type="entry name" value="TPR_rpt"/>
</dbReference>
<reference evidence="2 3" key="1">
    <citation type="journal article" date="2021" name="bioRxiv">
        <title>The Gossypium anomalum genome as a resource for cotton improvement and evolutionary analysis of hybrid incompatibility.</title>
        <authorList>
            <person name="Grover C.E."/>
            <person name="Yuan D."/>
            <person name="Arick M.A."/>
            <person name="Miller E.R."/>
            <person name="Hu G."/>
            <person name="Peterson D.G."/>
            <person name="Wendel J.F."/>
            <person name="Udall J.A."/>
        </authorList>
    </citation>
    <scope>NUCLEOTIDE SEQUENCE [LARGE SCALE GENOMIC DNA]</scope>
    <source>
        <strain evidence="2">JFW-Udall</strain>
        <tissue evidence="2">Leaf</tissue>
    </source>
</reference>
<dbReference type="Pfam" id="PF13181">
    <property type="entry name" value="TPR_8"/>
    <property type="match status" value="1"/>
</dbReference>